<organism evidence="2 3">
    <name type="scientific">Clostridium beijerinckii</name>
    <name type="common">Clostridium MP</name>
    <dbReference type="NCBI Taxonomy" id="1520"/>
    <lineage>
        <taxon>Bacteria</taxon>
        <taxon>Bacillati</taxon>
        <taxon>Bacillota</taxon>
        <taxon>Clostridia</taxon>
        <taxon>Eubacteriales</taxon>
        <taxon>Clostridiaceae</taxon>
        <taxon>Clostridium</taxon>
    </lineage>
</organism>
<name>A0AAW3WAT0_CLOBE</name>
<dbReference type="EMBL" id="JABAGV010000030">
    <property type="protein sequence ID" value="MBC2475593.1"/>
    <property type="molecule type" value="Genomic_DNA"/>
</dbReference>
<dbReference type="InterPro" id="IPR052159">
    <property type="entry name" value="Competence_DNA_uptake"/>
</dbReference>
<evidence type="ECO:0000313" key="3">
    <source>
        <dbReference type="Proteomes" id="UP001194098"/>
    </source>
</evidence>
<dbReference type="SUPFAM" id="SSF56281">
    <property type="entry name" value="Metallo-hydrolase/oxidoreductase"/>
    <property type="match status" value="1"/>
</dbReference>
<accession>A0AAW3WAT0</accession>
<dbReference type="Gene3D" id="3.60.15.10">
    <property type="entry name" value="Ribonuclease Z/Hydroxyacylglutathione hydrolase-like"/>
    <property type="match status" value="1"/>
</dbReference>
<gene>
    <name evidence="2" type="ORF">HGI39_12895</name>
</gene>
<dbReference type="RefSeq" id="WP_171779876.1">
    <property type="nucleotide sequence ID" value="NZ_JABAGV010000030.1"/>
</dbReference>
<reference evidence="2" key="2">
    <citation type="journal article" date="2022" name="Nat. Biotechnol.">
        <title>Carbon-negative production of acetone and isopropanol by gas fermentation at industrial pilot scale.</title>
        <authorList>
            <person name="Liew F.E."/>
            <person name="Nogle R."/>
            <person name="Abdalla T."/>
            <person name="Rasor B.J."/>
            <person name="Canter C."/>
            <person name="Jensen R.O."/>
            <person name="Wang L."/>
            <person name="Strutz J."/>
            <person name="Chirania P."/>
            <person name="De Tissera S."/>
            <person name="Mueller A.P."/>
            <person name="Ruan Z."/>
            <person name="Gao A."/>
            <person name="Tran L."/>
            <person name="Engle N.L."/>
            <person name="Bromley J.C."/>
            <person name="Daniell J."/>
            <person name="Conrado R."/>
            <person name="Tschaplinski T.J."/>
            <person name="Giannone R.J."/>
            <person name="Hettich R.L."/>
            <person name="Karim A.S."/>
            <person name="Simpson S.D."/>
            <person name="Brown S.D."/>
            <person name="Leang C."/>
            <person name="Jewett M.C."/>
            <person name="Kopke M."/>
        </authorList>
    </citation>
    <scope>NUCLEOTIDE SEQUENCE</scope>
    <source>
        <strain evidence="2">DJ015</strain>
    </source>
</reference>
<dbReference type="Pfam" id="PF00753">
    <property type="entry name" value="Lactamase_B"/>
    <property type="match status" value="1"/>
</dbReference>
<dbReference type="InterPro" id="IPR036866">
    <property type="entry name" value="RibonucZ/Hydroxyglut_hydro"/>
</dbReference>
<comment type="caution">
    <text evidence="2">The sequence shown here is derived from an EMBL/GenBank/DDBJ whole genome shotgun (WGS) entry which is preliminary data.</text>
</comment>
<dbReference type="AlphaFoldDB" id="A0AAW3WAT0"/>
<dbReference type="PANTHER" id="PTHR30619:SF1">
    <property type="entry name" value="RECOMBINATION PROTEIN 2"/>
    <property type="match status" value="1"/>
</dbReference>
<evidence type="ECO:0000313" key="2">
    <source>
        <dbReference type="EMBL" id="MBC2475593.1"/>
    </source>
</evidence>
<proteinExistence type="predicted"/>
<evidence type="ECO:0000259" key="1">
    <source>
        <dbReference type="Pfam" id="PF00753"/>
    </source>
</evidence>
<feature type="domain" description="Metallo-beta-lactamase" evidence="1">
    <location>
        <begin position="24"/>
        <end position="72"/>
    </location>
</feature>
<protein>
    <submittedName>
        <fullName evidence="2">MBL fold metallo-hydrolase</fullName>
    </submittedName>
</protein>
<dbReference type="InterPro" id="IPR001279">
    <property type="entry name" value="Metallo-B-lactamas"/>
</dbReference>
<reference evidence="2" key="1">
    <citation type="submission" date="2020-04" db="EMBL/GenBank/DDBJ databases">
        <authorList>
            <person name="Brown S."/>
        </authorList>
    </citation>
    <scope>NUCLEOTIDE SEQUENCE</scope>
    <source>
        <strain evidence="2">DJ015</strain>
    </source>
</reference>
<dbReference type="Proteomes" id="UP001194098">
    <property type="component" value="Unassembled WGS sequence"/>
</dbReference>
<dbReference type="PANTHER" id="PTHR30619">
    <property type="entry name" value="DNA INTERNALIZATION/COMPETENCE PROTEIN COMEC/REC2"/>
    <property type="match status" value="1"/>
</dbReference>
<sequence>MKFKALAVREGDSFLTEYEKDSKEIKVLVDGGEHKEDIVELLKKEIPDKHINLIICTHYDSDHINGIIGLLEDGYKFDEIWLPEIIGSVAAIIGSEDVGKVLEGINNISEEEFKKLEKSDEGISMEFKDDFSKIEECKFDEKLSYNSDLCLCKSGHYTRYIYKNRLLKCRHCNNKKCDRYVEYTIFDTIAKTFRLMSLITPKVIHKSKIIWLKNTFSLVNNEISKDFDIVALNSEKSRIRPYSLPSILRRIYYLSESNKESLVFKFEYNDYPNILFCADSNLQFSPAKESIKLKNNSIVTAPHHGSKGNQAAYNRITDGSSSGDESLIFVRSDRENPLARPCDRYRKLTRKYCTRCNNGSSGENVELKLKEDMTFESNKAECECIEK</sequence>